<evidence type="ECO:0000313" key="2">
    <source>
        <dbReference type="Proteomes" id="UP000319824"/>
    </source>
</evidence>
<gene>
    <name evidence="1" type="ORF">BCL32_4584</name>
</gene>
<accession>A0A559SPQ7</accession>
<reference evidence="1 2" key="1">
    <citation type="submission" date="2019-06" db="EMBL/GenBank/DDBJ databases">
        <title>Pac Bio to generate improved reference genome sequences for organisms with transposon mutant libraries (support for FEBA project).</title>
        <authorList>
            <person name="Blow M."/>
        </authorList>
    </citation>
    <scope>NUCLEOTIDE SEQUENCE [LARGE SCALE GENOMIC DNA]</scope>
    <source>
        <strain evidence="1 2">USDA 1844</strain>
    </source>
</reference>
<evidence type="ECO:0000313" key="1">
    <source>
        <dbReference type="EMBL" id="TVZ64347.1"/>
    </source>
</evidence>
<dbReference type="InterPro" id="IPR010982">
    <property type="entry name" value="Lambda_DNA-bd_dom_sf"/>
</dbReference>
<comment type="caution">
    <text evidence="1">The sequence shown here is derived from an EMBL/GenBank/DDBJ whole genome shotgun (WGS) entry which is preliminary data.</text>
</comment>
<organism evidence="1 2">
    <name type="scientific">Rhizobium mongolense USDA 1844</name>
    <dbReference type="NCBI Taxonomy" id="1079460"/>
    <lineage>
        <taxon>Bacteria</taxon>
        <taxon>Pseudomonadati</taxon>
        <taxon>Pseudomonadota</taxon>
        <taxon>Alphaproteobacteria</taxon>
        <taxon>Hyphomicrobiales</taxon>
        <taxon>Rhizobiaceae</taxon>
        <taxon>Rhizobium/Agrobacterium group</taxon>
        <taxon>Rhizobium</taxon>
    </lineage>
</organism>
<dbReference type="AlphaFoldDB" id="A0A559SPQ7"/>
<dbReference type="EMBL" id="VISO01000003">
    <property type="protein sequence ID" value="TVZ64347.1"/>
    <property type="molecule type" value="Genomic_DNA"/>
</dbReference>
<protein>
    <submittedName>
        <fullName evidence="1">Uncharacterized protein</fullName>
    </submittedName>
</protein>
<proteinExistence type="predicted"/>
<name>A0A559SPQ7_9HYPH</name>
<dbReference type="Gene3D" id="1.10.260.40">
    <property type="entry name" value="lambda repressor-like DNA-binding domains"/>
    <property type="match status" value="1"/>
</dbReference>
<sequence length="83" mass="9402">MRCIIVDVRDTALRFGKFFKTSPEFRMNIQVAHDIKIQARPLEEVLAGIPEVEQLRRNLTVASESHAFTLRPVAEPLSIPSIS</sequence>
<dbReference type="GO" id="GO:0003677">
    <property type="term" value="F:DNA binding"/>
    <property type="evidence" value="ECO:0007669"/>
    <property type="project" value="InterPro"/>
</dbReference>
<dbReference type="Proteomes" id="UP000319824">
    <property type="component" value="Unassembled WGS sequence"/>
</dbReference>